<feature type="transmembrane region" description="Helical" evidence="1">
    <location>
        <begin position="61"/>
        <end position="79"/>
    </location>
</feature>
<evidence type="ECO:0000313" key="2">
    <source>
        <dbReference type="EMBL" id="QHW00496.1"/>
    </source>
</evidence>
<feature type="transmembrane region" description="Helical" evidence="1">
    <location>
        <begin position="178"/>
        <end position="206"/>
    </location>
</feature>
<keyword evidence="1" id="KW-0472">Membrane</keyword>
<organism evidence="2 3">
    <name type="scientific">Spirosoma endbachense</name>
    <dbReference type="NCBI Taxonomy" id="2666025"/>
    <lineage>
        <taxon>Bacteria</taxon>
        <taxon>Pseudomonadati</taxon>
        <taxon>Bacteroidota</taxon>
        <taxon>Cytophagia</taxon>
        <taxon>Cytophagales</taxon>
        <taxon>Cytophagaceae</taxon>
        <taxon>Spirosoma</taxon>
    </lineage>
</organism>
<evidence type="ECO:0000313" key="3">
    <source>
        <dbReference type="Proteomes" id="UP000464577"/>
    </source>
</evidence>
<feature type="transmembrane region" description="Helical" evidence="1">
    <location>
        <begin position="403"/>
        <end position="424"/>
    </location>
</feature>
<feature type="transmembrane region" description="Helical" evidence="1">
    <location>
        <begin position="153"/>
        <end position="171"/>
    </location>
</feature>
<feature type="transmembrane region" description="Helical" evidence="1">
    <location>
        <begin position="37"/>
        <end position="55"/>
    </location>
</feature>
<dbReference type="AlphaFoldDB" id="A0A6P1W652"/>
<proteinExistence type="predicted"/>
<feature type="transmembrane region" description="Helical" evidence="1">
    <location>
        <begin position="252"/>
        <end position="272"/>
    </location>
</feature>
<name>A0A6P1W652_9BACT</name>
<keyword evidence="1" id="KW-1133">Transmembrane helix</keyword>
<sequence>MDINFGILPVLFGWATALFIVYALLYNKYIYSIIDPLFMWIFTTAFSSVLAIQIIPTLQDLLHFFGCQIALWAGFAIAYRKTNYLDSGLNQTGQVYEFSDQLLLRWITYTLLGVYILSNIIIGYNKGFALLSDAPTQSKIANFQEGFGLFRKINWSTGTFVSTGLVFMYFLKKRQIDLLFLLIVILLHTLDGSKTALLQVIISIGIVLYHPAFSYNKNALKKFQRYLPVIFLGIMGIFFTVLIKENNGYEEAFLAFITRLLYSADSVLYFYMPANVDYFADYSFWDYFPRLVNPILGFLRLAPYQEALGNTMVDNLRPPGYVQTNVTVGPNAPFYIEGRIYFYYWLAFPYSLLVGYLYALIRKHFFSLTRTSAFYFVYMGSFCHLAYALIVDVNLAITQSFDLAFFVIPPYIVLSFLLTSKLTIRLSPFLFKFYKNNLNL</sequence>
<feature type="transmembrane region" description="Helical" evidence="1">
    <location>
        <begin position="106"/>
        <end position="124"/>
    </location>
</feature>
<evidence type="ECO:0000256" key="1">
    <source>
        <dbReference type="SAM" id="Phobius"/>
    </source>
</evidence>
<dbReference type="RefSeq" id="WP_162390887.1">
    <property type="nucleotide sequence ID" value="NZ_CP045997.1"/>
</dbReference>
<reference evidence="2 3" key="1">
    <citation type="submission" date="2019-11" db="EMBL/GenBank/DDBJ databases">
        <title>Spirosoma endbachense sp. nov., isolated from a natural salt meadow.</title>
        <authorList>
            <person name="Rojas J."/>
            <person name="Ambika Manirajan B."/>
            <person name="Ratering S."/>
            <person name="Suarez C."/>
            <person name="Geissler-Plaum R."/>
            <person name="Schnell S."/>
        </authorList>
    </citation>
    <scope>NUCLEOTIDE SEQUENCE [LARGE SCALE GENOMIC DNA]</scope>
    <source>
        <strain evidence="2 3">I-24</strain>
    </source>
</reference>
<gene>
    <name evidence="2" type="ORF">GJR95_38170</name>
</gene>
<protein>
    <submittedName>
        <fullName evidence="2">Oligosaccharide repeat unit polymerase</fullName>
    </submittedName>
</protein>
<feature type="transmembrane region" description="Helical" evidence="1">
    <location>
        <begin position="373"/>
        <end position="397"/>
    </location>
</feature>
<accession>A0A6P1W652</accession>
<feature type="transmembrane region" description="Helical" evidence="1">
    <location>
        <begin position="226"/>
        <end position="243"/>
    </location>
</feature>
<dbReference type="KEGG" id="senf:GJR95_38170"/>
<keyword evidence="1" id="KW-0812">Transmembrane</keyword>
<dbReference type="Proteomes" id="UP000464577">
    <property type="component" value="Chromosome"/>
</dbReference>
<dbReference type="EMBL" id="CP045997">
    <property type="protein sequence ID" value="QHW00496.1"/>
    <property type="molecule type" value="Genomic_DNA"/>
</dbReference>
<feature type="transmembrane region" description="Helical" evidence="1">
    <location>
        <begin position="6"/>
        <end position="25"/>
    </location>
</feature>
<feature type="transmembrane region" description="Helical" evidence="1">
    <location>
        <begin position="342"/>
        <end position="361"/>
    </location>
</feature>
<keyword evidence="3" id="KW-1185">Reference proteome</keyword>